<dbReference type="VEuPathDB" id="FungiDB:MFRU_013g01630"/>
<dbReference type="PANTHER" id="PTHR11274:SF0">
    <property type="entry name" value="GENERAL TRANSCRIPTION AND DNA REPAIR FACTOR IIH HELICASE SUBUNIT XPB"/>
    <property type="match status" value="1"/>
</dbReference>
<dbReference type="AlphaFoldDB" id="A0A5M9J9S0"/>
<feature type="region of interest" description="Disordered" evidence="5">
    <location>
        <begin position="87"/>
        <end position="112"/>
    </location>
</feature>
<dbReference type="SUPFAM" id="SSF52540">
    <property type="entry name" value="P-loop containing nucleoside triphosphate hydrolases"/>
    <property type="match status" value="1"/>
</dbReference>
<evidence type="ECO:0000256" key="3">
    <source>
        <dbReference type="ARBA" id="ARBA00022806"/>
    </source>
</evidence>
<dbReference type="EMBL" id="VICG01000015">
    <property type="protein sequence ID" value="KAA8564602.1"/>
    <property type="molecule type" value="Genomic_DNA"/>
</dbReference>
<dbReference type="GO" id="GO:0097550">
    <property type="term" value="C:transcription preinitiation complex"/>
    <property type="evidence" value="ECO:0007669"/>
    <property type="project" value="TreeGrafter"/>
</dbReference>
<dbReference type="GO" id="GO:0006367">
    <property type="term" value="P:transcription initiation at RNA polymerase II promoter"/>
    <property type="evidence" value="ECO:0007669"/>
    <property type="project" value="TreeGrafter"/>
</dbReference>
<dbReference type="Gene3D" id="3.40.50.300">
    <property type="entry name" value="P-loop containing nucleotide triphosphate hydrolases"/>
    <property type="match status" value="1"/>
</dbReference>
<dbReference type="GO" id="GO:0016787">
    <property type="term" value="F:hydrolase activity"/>
    <property type="evidence" value="ECO:0007669"/>
    <property type="project" value="UniProtKB-KW"/>
</dbReference>
<keyword evidence="2" id="KW-0378">Hydrolase</keyword>
<evidence type="ECO:0000259" key="6">
    <source>
        <dbReference type="PROSITE" id="PS51192"/>
    </source>
</evidence>
<dbReference type="PROSITE" id="PS51192">
    <property type="entry name" value="HELICASE_ATP_BIND_1"/>
    <property type="match status" value="1"/>
</dbReference>
<dbReference type="GO" id="GO:0005675">
    <property type="term" value="C:transcription factor TFIIH holo complex"/>
    <property type="evidence" value="ECO:0007669"/>
    <property type="project" value="TreeGrafter"/>
</dbReference>
<feature type="compositionally biased region" description="Polar residues" evidence="5">
    <location>
        <begin position="89"/>
        <end position="101"/>
    </location>
</feature>
<dbReference type="GO" id="GO:0043138">
    <property type="term" value="F:3'-5' DNA helicase activity"/>
    <property type="evidence" value="ECO:0007669"/>
    <property type="project" value="TreeGrafter"/>
</dbReference>
<protein>
    <recommendedName>
        <fullName evidence="6">Helicase ATP-binding domain-containing protein</fullName>
    </recommendedName>
</protein>
<dbReference type="Proteomes" id="UP000322873">
    <property type="component" value="Unassembled WGS sequence"/>
</dbReference>
<reference evidence="7 8" key="1">
    <citation type="submission" date="2019-06" db="EMBL/GenBank/DDBJ databases">
        <title>Genome Sequence of the Brown Rot Fungal Pathogen Monilinia fructicola.</title>
        <authorList>
            <person name="De Miccolis Angelini R.M."/>
            <person name="Landi L."/>
            <person name="Abate D."/>
            <person name="Pollastro S."/>
            <person name="Romanazzi G."/>
            <person name="Faretra F."/>
        </authorList>
    </citation>
    <scope>NUCLEOTIDE SEQUENCE [LARGE SCALE GENOMIC DNA]</scope>
    <source>
        <strain evidence="7 8">Mfrc123</strain>
    </source>
</reference>
<dbReference type="InterPro" id="IPR027417">
    <property type="entry name" value="P-loop_NTPase"/>
</dbReference>
<evidence type="ECO:0000256" key="5">
    <source>
        <dbReference type="SAM" id="MobiDB-lite"/>
    </source>
</evidence>
<dbReference type="GO" id="GO:0005524">
    <property type="term" value="F:ATP binding"/>
    <property type="evidence" value="ECO:0007669"/>
    <property type="project" value="UniProtKB-KW"/>
</dbReference>
<evidence type="ECO:0000313" key="7">
    <source>
        <dbReference type="EMBL" id="KAA8564602.1"/>
    </source>
</evidence>
<dbReference type="InterPro" id="IPR006935">
    <property type="entry name" value="Helicase/UvrB_N"/>
</dbReference>
<accession>A0A5M9J9S0</accession>
<keyword evidence="3" id="KW-0347">Helicase</keyword>
<sequence length="338" mass="38424">MFLIGFQRCLYPRTLEISLPTVLRVMAKSSWSSKNTKHYVESSDPELLQRLLKDPVIGPIRVQGTTEITTTIAPTMGGLVIPGTKNAAGVQQATDRPQNGTDRQEEGQDPTQEDIYAKLNEEDDDDDEEEAVHAFEIADDGVEAVQKRCLELALPVLEEYDFRNDEANPNLEIDLRPSAQIRHYQEKSLSKMFGNGRAKSVFTSDHKEKFTRSTGIIVTTYSMVTQTRARAFDAQKMMDFLTSREWGLMLLDEVHVVPANIFRKVTSSIKTHSKLGLTATLLREDDKIEDLNFLIGPKLYEANWMELAARKVILREFNVRRSLVSHDHRIPLRVFESV</sequence>
<dbReference type="InterPro" id="IPR014001">
    <property type="entry name" value="Helicase_ATP-bd"/>
</dbReference>
<evidence type="ECO:0000313" key="8">
    <source>
        <dbReference type="Proteomes" id="UP000322873"/>
    </source>
</evidence>
<dbReference type="InterPro" id="IPR050615">
    <property type="entry name" value="ATP-dep_DNA_Helicase"/>
</dbReference>
<proteinExistence type="predicted"/>
<evidence type="ECO:0000256" key="4">
    <source>
        <dbReference type="ARBA" id="ARBA00022840"/>
    </source>
</evidence>
<keyword evidence="1" id="KW-0547">Nucleotide-binding</keyword>
<organism evidence="7 8">
    <name type="scientific">Monilinia fructicola</name>
    <name type="common">Brown rot fungus</name>
    <name type="synonym">Ciboria fructicola</name>
    <dbReference type="NCBI Taxonomy" id="38448"/>
    <lineage>
        <taxon>Eukaryota</taxon>
        <taxon>Fungi</taxon>
        <taxon>Dikarya</taxon>
        <taxon>Ascomycota</taxon>
        <taxon>Pezizomycotina</taxon>
        <taxon>Leotiomycetes</taxon>
        <taxon>Helotiales</taxon>
        <taxon>Sclerotiniaceae</taxon>
        <taxon>Monilinia</taxon>
    </lineage>
</organism>
<dbReference type="Pfam" id="PF04851">
    <property type="entry name" value="ResIII"/>
    <property type="match status" value="1"/>
</dbReference>
<keyword evidence="8" id="KW-1185">Reference proteome</keyword>
<evidence type="ECO:0000256" key="1">
    <source>
        <dbReference type="ARBA" id="ARBA00022741"/>
    </source>
</evidence>
<dbReference type="GO" id="GO:0003677">
    <property type="term" value="F:DNA binding"/>
    <property type="evidence" value="ECO:0007669"/>
    <property type="project" value="InterPro"/>
</dbReference>
<feature type="domain" description="Helicase ATP-binding" evidence="6">
    <location>
        <begin position="185"/>
        <end position="299"/>
    </location>
</feature>
<evidence type="ECO:0000256" key="2">
    <source>
        <dbReference type="ARBA" id="ARBA00022801"/>
    </source>
</evidence>
<comment type="caution">
    <text evidence="7">The sequence shown here is derived from an EMBL/GenBank/DDBJ whole genome shotgun (WGS) entry which is preliminary data.</text>
</comment>
<gene>
    <name evidence="7" type="ORF">EYC84_011516</name>
</gene>
<dbReference type="PANTHER" id="PTHR11274">
    <property type="entry name" value="RAD25/XP-B DNA REPAIR HELICASE"/>
    <property type="match status" value="1"/>
</dbReference>
<keyword evidence="4" id="KW-0067">ATP-binding</keyword>
<name>A0A5M9J9S0_MONFR</name>
<dbReference type="GO" id="GO:0000112">
    <property type="term" value="C:nucleotide-excision repair factor 3 complex"/>
    <property type="evidence" value="ECO:0007669"/>
    <property type="project" value="TreeGrafter"/>
</dbReference>